<protein>
    <submittedName>
        <fullName evidence="1">Uncharacterized protein</fullName>
    </submittedName>
</protein>
<feature type="non-terminal residue" evidence="1">
    <location>
        <position position="43"/>
    </location>
</feature>
<comment type="caution">
    <text evidence="1">The sequence shown here is derived from an EMBL/GenBank/DDBJ whole genome shotgun (WGS) entry which is preliminary data.</text>
</comment>
<name>A0A821KWY6_9BILA</name>
<dbReference type="AlphaFoldDB" id="A0A821KWY6"/>
<organism evidence="1 2">
    <name type="scientific">Rotaria socialis</name>
    <dbReference type="NCBI Taxonomy" id="392032"/>
    <lineage>
        <taxon>Eukaryota</taxon>
        <taxon>Metazoa</taxon>
        <taxon>Spiralia</taxon>
        <taxon>Gnathifera</taxon>
        <taxon>Rotifera</taxon>
        <taxon>Eurotatoria</taxon>
        <taxon>Bdelloidea</taxon>
        <taxon>Philodinida</taxon>
        <taxon>Philodinidae</taxon>
        <taxon>Rotaria</taxon>
    </lineage>
</organism>
<gene>
    <name evidence="1" type="ORF">UJA718_LOCUS38484</name>
</gene>
<sequence>GNNQTSSIKDKQAKDSGIIQDPNIIGRELFVSEIKEFYPAVHI</sequence>
<dbReference type="Proteomes" id="UP000663873">
    <property type="component" value="Unassembled WGS sequence"/>
</dbReference>
<proteinExistence type="predicted"/>
<accession>A0A821KWY6</accession>
<dbReference type="EMBL" id="CAJOBP010039471">
    <property type="protein sequence ID" value="CAF4742950.1"/>
    <property type="molecule type" value="Genomic_DNA"/>
</dbReference>
<evidence type="ECO:0000313" key="1">
    <source>
        <dbReference type="EMBL" id="CAF4742950.1"/>
    </source>
</evidence>
<reference evidence="1" key="1">
    <citation type="submission" date="2021-02" db="EMBL/GenBank/DDBJ databases">
        <authorList>
            <person name="Nowell W R."/>
        </authorList>
    </citation>
    <scope>NUCLEOTIDE SEQUENCE</scope>
</reference>
<evidence type="ECO:0000313" key="2">
    <source>
        <dbReference type="Proteomes" id="UP000663873"/>
    </source>
</evidence>
<keyword evidence="2" id="KW-1185">Reference proteome</keyword>
<feature type="non-terminal residue" evidence="1">
    <location>
        <position position="1"/>
    </location>
</feature>